<evidence type="ECO:0000256" key="7">
    <source>
        <dbReference type="HAMAP-Rule" id="MF_00972"/>
    </source>
</evidence>
<reference evidence="10 11" key="1">
    <citation type="submission" date="2018-08" db="EMBL/GenBank/DDBJ databases">
        <title>A genome reference for cultivated species of the human gut microbiota.</title>
        <authorList>
            <person name="Zou Y."/>
            <person name="Xue W."/>
            <person name="Luo G."/>
        </authorList>
    </citation>
    <scope>NUCLEOTIDE SEQUENCE [LARGE SCALE GENOMIC DNA]</scope>
    <source>
        <strain evidence="10 11">AF14-18</strain>
    </source>
</reference>
<dbReference type="GO" id="GO:0002100">
    <property type="term" value="P:tRNA wobble adenosine to inosine editing"/>
    <property type="evidence" value="ECO:0007669"/>
    <property type="project" value="UniProtKB-UniRule"/>
</dbReference>
<dbReference type="PANTHER" id="PTHR11079:SF202">
    <property type="entry name" value="TRNA-SPECIFIC ADENOSINE DEAMINASE"/>
    <property type="match status" value="1"/>
</dbReference>
<comment type="catalytic activity">
    <reaction evidence="6 7">
        <text>adenosine(34) in tRNA + H2O + H(+) = inosine(34) in tRNA + NH4(+)</text>
        <dbReference type="Rhea" id="RHEA:43168"/>
        <dbReference type="Rhea" id="RHEA-COMP:10373"/>
        <dbReference type="Rhea" id="RHEA-COMP:10374"/>
        <dbReference type="ChEBI" id="CHEBI:15377"/>
        <dbReference type="ChEBI" id="CHEBI:15378"/>
        <dbReference type="ChEBI" id="CHEBI:28938"/>
        <dbReference type="ChEBI" id="CHEBI:74411"/>
        <dbReference type="ChEBI" id="CHEBI:82852"/>
        <dbReference type="EC" id="3.5.4.33"/>
    </reaction>
</comment>
<comment type="similarity">
    <text evidence="7">Belongs to the cytidine and deoxycytidylate deaminase family.</text>
</comment>
<feature type="region of interest" description="Disordered" evidence="8">
    <location>
        <begin position="1"/>
        <end position="49"/>
    </location>
</feature>
<keyword evidence="3 7" id="KW-0479">Metal-binding</keyword>
<dbReference type="Gene3D" id="3.40.140.10">
    <property type="entry name" value="Cytidine Deaminase, domain 2"/>
    <property type="match status" value="1"/>
</dbReference>
<evidence type="ECO:0000256" key="2">
    <source>
        <dbReference type="ARBA" id="ARBA00022694"/>
    </source>
</evidence>
<dbReference type="EC" id="3.5.4.33" evidence="7"/>
<dbReference type="CDD" id="cd01285">
    <property type="entry name" value="nucleoside_deaminase"/>
    <property type="match status" value="1"/>
</dbReference>
<protein>
    <recommendedName>
        <fullName evidence="7">tRNA-specific adenosine deaminase</fullName>
        <ecNumber evidence="7">3.5.4.33</ecNumber>
    </recommendedName>
</protein>
<evidence type="ECO:0000313" key="11">
    <source>
        <dbReference type="Proteomes" id="UP000284543"/>
    </source>
</evidence>
<dbReference type="NCBIfam" id="NF008113">
    <property type="entry name" value="PRK10860.1"/>
    <property type="match status" value="1"/>
</dbReference>
<comment type="caution">
    <text evidence="10">The sequence shown here is derived from an EMBL/GenBank/DDBJ whole genome shotgun (WGS) entry which is preliminary data.</text>
</comment>
<feature type="compositionally biased region" description="Polar residues" evidence="8">
    <location>
        <begin position="19"/>
        <end position="39"/>
    </location>
</feature>
<sequence length="254" mass="28680">MAKGPSDIGEKNMALKQENMASNQKRIELNQKTVETSQEPLMPNRENRNREAAEIEAARLKEQETEAARLKGQETRRRNYEKRMEKQRLAALAAEEQRLRQRQKDEGFMREALRQAQKAAAIGDVPIGCVIVRGDKIIARGYNRRNADKSVLSHAEIISIKKACKKIGDWRLEDCTMYVTLEPCPMCAGAIVQARIPRIAVGCMNPKAGCAGSVLDMLHVPGFNHQAEVTEGVLEQECSKLMSDFFQSLRERKK</sequence>
<feature type="binding site" evidence="7">
    <location>
        <position position="154"/>
    </location>
    <ligand>
        <name>Zn(2+)</name>
        <dbReference type="ChEBI" id="CHEBI:29105"/>
        <note>catalytic</note>
    </ligand>
</feature>
<evidence type="ECO:0000256" key="5">
    <source>
        <dbReference type="ARBA" id="ARBA00022833"/>
    </source>
</evidence>
<keyword evidence="4 7" id="KW-0378">Hydrolase</keyword>
<evidence type="ECO:0000256" key="1">
    <source>
        <dbReference type="ARBA" id="ARBA00011738"/>
    </source>
</evidence>
<gene>
    <name evidence="7" type="primary">tadA</name>
    <name evidence="10" type="ORF">DWW02_24470</name>
</gene>
<dbReference type="RefSeq" id="WP_002570792.1">
    <property type="nucleotide sequence ID" value="NZ_CAUHGS010000016.1"/>
</dbReference>
<dbReference type="SUPFAM" id="SSF53927">
    <property type="entry name" value="Cytidine deaminase-like"/>
    <property type="match status" value="1"/>
</dbReference>
<evidence type="ECO:0000256" key="6">
    <source>
        <dbReference type="ARBA" id="ARBA00048045"/>
    </source>
</evidence>
<feature type="binding site" evidence="7">
    <location>
        <position position="187"/>
    </location>
    <ligand>
        <name>Zn(2+)</name>
        <dbReference type="ChEBI" id="CHEBI:29105"/>
        <note>catalytic</note>
    </ligand>
</feature>
<accession>A0A412YXU2</accession>
<dbReference type="PANTHER" id="PTHR11079">
    <property type="entry name" value="CYTOSINE DEAMINASE FAMILY MEMBER"/>
    <property type="match status" value="1"/>
</dbReference>
<proteinExistence type="inferred from homology"/>
<dbReference type="Pfam" id="PF14437">
    <property type="entry name" value="MafB19-deam"/>
    <property type="match status" value="1"/>
</dbReference>
<dbReference type="InterPro" id="IPR002125">
    <property type="entry name" value="CMP_dCMP_dom"/>
</dbReference>
<dbReference type="GO" id="GO:0052717">
    <property type="term" value="F:tRNA-specific adenosine-34 deaminase activity"/>
    <property type="evidence" value="ECO:0007669"/>
    <property type="project" value="UniProtKB-UniRule"/>
</dbReference>
<dbReference type="AlphaFoldDB" id="A0A412YXU2"/>
<comment type="cofactor">
    <cofactor evidence="7">
        <name>Zn(2+)</name>
        <dbReference type="ChEBI" id="CHEBI:29105"/>
    </cofactor>
    <text evidence="7">Binds 1 zinc ion per subunit.</text>
</comment>
<evidence type="ECO:0000256" key="3">
    <source>
        <dbReference type="ARBA" id="ARBA00022723"/>
    </source>
</evidence>
<dbReference type="HAMAP" id="MF_00972">
    <property type="entry name" value="tRNA_aden_deaminase"/>
    <property type="match status" value="1"/>
</dbReference>
<comment type="subunit">
    <text evidence="1 7">Homodimer.</text>
</comment>
<dbReference type="InterPro" id="IPR058535">
    <property type="entry name" value="MafB19-deam"/>
</dbReference>
<keyword evidence="5 7" id="KW-0862">Zinc</keyword>
<dbReference type="Proteomes" id="UP000284543">
    <property type="component" value="Unassembled WGS sequence"/>
</dbReference>
<dbReference type="GO" id="GO:0008270">
    <property type="term" value="F:zinc ion binding"/>
    <property type="evidence" value="ECO:0007669"/>
    <property type="project" value="UniProtKB-UniRule"/>
</dbReference>
<organism evidence="10 11">
    <name type="scientific">Enterocloster bolteae</name>
    <dbReference type="NCBI Taxonomy" id="208479"/>
    <lineage>
        <taxon>Bacteria</taxon>
        <taxon>Bacillati</taxon>
        <taxon>Bacillota</taxon>
        <taxon>Clostridia</taxon>
        <taxon>Lachnospirales</taxon>
        <taxon>Lachnospiraceae</taxon>
        <taxon>Enterocloster</taxon>
    </lineage>
</organism>
<dbReference type="InterPro" id="IPR028883">
    <property type="entry name" value="tRNA_aden_deaminase"/>
</dbReference>
<evidence type="ECO:0000313" key="10">
    <source>
        <dbReference type="EMBL" id="RGV72472.1"/>
    </source>
</evidence>
<feature type="domain" description="CMP/dCMP-type deaminase" evidence="9">
    <location>
        <begin position="103"/>
        <end position="249"/>
    </location>
</feature>
<evidence type="ECO:0000256" key="4">
    <source>
        <dbReference type="ARBA" id="ARBA00022801"/>
    </source>
</evidence>
<evidence type="ECO:0000256" key="8">
    <source>
        <dbReference type="SAM" id="MobiDB-lite"/>
    </source>
</evidence>
<dbReference type="InterPro" id="IPR016193">
    <property type="entry name" value="Cytidine_deaminase-like"/>
</dbReference>
<evidence type="ECO:0000259" key="9">
    <source>
        <dbReference type="PROSITE" id="PS51747"/>
    </source>
</evidence>
<feature type="active site" description="Proton donor" evidence="7">
    <location>
        <position position="156"/>
    </location>
</feature>
<name>A0A412YXU2_9FIRM</name>
<feature type="binding site" evidence="7">
    <location>
        <position position="184"/>
    </location>
    <ligand>
        <name>Zn(2+)</name>
        <dbReference type="ChEBI" id="CHEBI:29105"/>
        <note>catalytic</note>
    </ligand>
</feature>
<dbReference type="FunFam" id="3.40.140.10:FF:000005">
    <property type="entry name" value="tRNA-specific adenosine deaminase"/>
    <property type="match status" value="1"/>
</dbReference>
<keyword evidence="2 7" id="KW-0819">tRNA processing</keyword>
<dbReference type="EMBL" id="QRZM01000014">
    <property type="protein sequence ID" value="RGV72472.1"/>
    <property type="molecule type" value="Genomic_DNA"/>
</dbReference>
<dbReference type="PROSITE" id="PS51747">
    <property type="entry name" value="CYT_DCMP_DEAMINASES_2"/>
    <property type="match status" value="1"/>
</dbReference>
<comment type="function">
    <text evidence="7">Catalyzes the deamination of adenosine to inosine at the wobble position 34 of tRNA(Arg2).</text>
</comment>